<comment type="caution">
    <text evidence="4">The sequence shown here is derived from an EMBL/GenBank/DDBJ whole genome shotgun (WGS) entry which is preliminary data.</text>
</comment>
<evidence type="ECO:0000313" key="4">
    <source>
        <dbReference type="EMBL" id="KOS14613.1"/>
    </source>
</evidence>
<keyword evidence="5" id="KW-1185">Reference proteome</keyword>
<evidence type="ECO:0000256" key="1">
    <source>
        <dbReference type="ARBA" id="ARBA00022468"/>
    </source>
</evidence>
<dbReference type="Gene3D" id="1.10.506.10">
    <property type="entry name" value="GTPase Activation - p120gap, domain 1"/>
    <property type="match status" value="1"/>
</dbReference>
<proteinExistence type="predicted"/>
<reference evidence="4 5" key="1">
    <citation type="submission" date="2015-07" db="EMBL/GenBank/DDBJ databases">
        <title>Draft Genome Sequence of Malassezia furfur CBS1878 and Malassezia pachydermatis CBS1879.</title>
        <authorList>
            <person name="Triana S."/>
            <person name="Ohm R."/>
            <person name="Gonzalez A."/>
            <person name="DeCock H."/>
            <person name="Restrepo S."/>
            <person name="Celis A."/>
        </authorList>
    </citation>
    <scope>NUCLEOTIDE SEQUENCE [LARGE SCALE GENOMIC DNA]</scope>
    <source>
        <strain evidence="4 5">CBS 1879</strain>
    </source>
</reference>
<organism evidence="4 5">
    <name type="scientific">Malassezia pachydermatis</name>
    <dbReference type="NCBI Taxonomy" id="77020"/>
    <lineage>
        <taxon>Eukaryota</taxon>
        <taxon>Fungi</taxon>
        <taxon>Dikarya</taxon>
        <taxon>Basidiomycota</taxon>
        <taxon>Ustilaginomycotina</taxon>
        <taxon>Malasseziomycetes</taxon>
        <taxon>Malasseziales</taxon>
        <taxon>Malasseziaceae</taxon>
        <taxon>Malassezia</taxon>
    </lineage>
</organism>
<dbReference type="SUPFAM" id="SSF48350">
    <property type="entry name" value="GTPase activation domain, GAP"/>
    <property type="match status" value="1"/>
</dbReference>
<dbReference type="Gene3D" id="3.40.525.10">
    <property type="entry name" value="CRAL-TRIO lipid binding domain"/>
    <property type="match status" value="1"/>
</dbReference>
<dbReference type="InterPro" id="IPR039360">
    <property type="entry name" value="Ras_GTPase"/>
</dbReference>
<dbReference type="EMBL" id="LGAV01000003">
    <property type="protein sequence ID" value="KOS14613.1"/>
    <property type="molecule type" value="Genomic_DNA"/>
</dbReference>
<feature type="region of interest" description="Disordered" evidence="2">
    <location>
        <begin position="2287"/>
        <end position="2340"/>
    </location>
</feature>
<evidence type="ECO:0000259" key="3">
    <source>
        <dbReference type="PROSITE" id="PS50018"/>
    </source>
</evidence>
<evidence type="ECO:0000313" key="5">
    <source>
        <dbReference type="Proteomes" id="UP000037751"/>
    </source>
</evidence>
<dbReference type="InterPro" id="IPR036865">
    <property type="entry name" value="CRAL-TRIO_dom_sf"/>
</dbReference>
<keyword evidence="1" id="KW-0343">GTPase activation</keyword>
<sequence length="2433" mass="267067">MPANASKQVPAALDVVDDPGAPPTVTKPAGSKWPPSDPFQRTWSTAVPSAARCVRVSIANTGQPWMPDHTCLVALNALHDAMLSHRDTVLEELADAVASIELPATLDMPAASISLYRCLCLLRVITSCLFYEWKHHQSDETLRQRQSGLWSDPAPLHEALVQRLLTPLLSHMEHLNTYERAWLMHRHLQNRQALSPETDRGRTLPFRHREGTEASLRERECDTLFAQKDAHKGVYVATASAHAYFVLYPAFPAHYTAFSAASQGMSMHPTLWNTPADALDATPRTISAHVYRAVSHALLYISAANWDATMRLLGPLSAMRTEGRAFECLHWTWSRLVPLLQEVIRDVGSVSRQALCFMGVSLRRIVHVWLHYHTEERRTLPPNVAVDAILPTFHALHTLAEGPYRRPQLWPTLAALVAVAPPLFSTPRARREQQTKMLSWLDTLLHHVQHARLGVSATYALVLVHDMASYGRVVMPAPYSQTLLQRWQDTLSTLTIEDIRLVGQALIASFRADARVDAVRLVQLCVAEKPSYPSLLVVAYALVQLLCEYREDRRWMDVLYPRCAPVLRRVLRSIVRTWLTSQHMSEMGHSLLHAILFIAVLDPDAVFAHMPPSRPGELDTLPLPFSGPVLDTALQADTRVSFVLALVCMPGNLAHVHAASLAALQRISGGLPSATVLSRFVFMPPSLLTSRQPPCESSKRVLRLLAPYDAQVAETASRRVMQAGSRGAQLYWLVSLQTAATRALHSHAPIPTLPAMAAVVFGLCMPNKLVVRTAQETARVFSESIQMPMPIPVLLERMPTLVQICSALRAISPPNAVVAMAWSGWLQWAYASAQAAPPQGTVRHEDLMHVAQVLVASAKLGLYGVSYSSDMLLIRTVSHLLLGATSTHDIAHVLLEAVPTTALPLVLQQVYASSTVLASMSTTTASSNELIDTALRLLEVLIPRMDIIELSENDLHRVVQLCVLCMRHAHRPAARRIVCRAVMVVALSDCEALQVVQPDLLDGILPWGLQVPQLRRHVLAAIEPLLRRWTPHLSEWALRIHESATEATMRRTARVVDQILHIACLENDADLSSFTHDPHTMGRTHNLAVEALYHVLRQNLPFLARELVQLLTRSEPIARYTVMLAMARVVSSPSFTAAVEAAVPPPPTTSEVLLSHDTQWLVGVLARSTMADVPLWEQALAGFLTAAQWRRLLAAVVREEVQACTSENLLLRANTTTLRFLSVYARRIAYVQVQAVVRDMLTFVSTLPDSALDLDWSLDGPVPMSVRQHDTAMRLIAALTAALVTFIHTMPIELHCLCMDLYYTAVPRYGELSASRALGVFLCLRVLGPAVATPSSVEVAVPTPGAQRALRFLNKVLVALPQGRFSAYRDAACTSVNSAVGATTAFLDRVLRVASERRVYEPPPTTLTWSVPHMFHHLLRGRLEPLAQAGDAIATQVLASMPLARSLSERVALVLGQQDQEQAYTSFMQSMAAEPDASEASDMFFEVQGETQRTFLVLYTSVDMIHIDILRIARYMLSKVSPLRTPWTLVLDLSGTSDRHLLQLQFSTLIVTLMPREAFRHLHTLTVLHGSYAMLQYGWTLSGATTQSPFIARRQAEGGPPLHIDWISGPSDYGRLSDHVRASLPVFTQRLLAARPTFQANALTLDDGRRFPEPAVLITTQDHVLLRTIPARHDGMSRPSTCDIIPLGDLVLDSDHVSYIRLLRRSCASELYVRTRECVDILHALRRAQMRHDNYAPGVHKPISLPEVRAALTGMGLFHRTASQWPLRSAADTLLRALDLLSSTPVAMYTPPIAPSFQIPAPLQAGALTMVLDLAACLGQHHVHMSGLAGLMDAVPVSVLPCLMRMALSLWLVHPNLRLALQSMWQALASQPTSILSVFLEACLDSTPTSPSMVMHAVQDAVLAAAVPALHHILMARINAMLTSALRPGAWHRLQALVALHAVQCSVPSTPLEQYLPDIVTIILLFAHGGSQPLHHAAHVTLVNTLAAWPVPSIMADVEEAMRPSSDAPLERLLALVHSALRAMAPTPTTYTAWCEALERKVQAVALTSDGIMQARALHLWAYVATPSPAMFRTVGGVLLAAYPHAPVTVAAAASCWARLCQPSMAPCLFWAGMALIAGGVATGGVQLAQAALDALPKDRTTLDLLLRTRHNHLAYLGALEAELGVSFERDFSLAAATVLRVPLWSGDPTLEAATRVLVQHLSNLVPSTWEAPSSTLPTIMPGVPDASLWPATFVPPSSSSFTSSSHASVPPLHSPSHTLSGLDLLSSTDSVDQTTAALASTCLYEPWDEEPDPMSTAPLSTSPSHSHTHSHSQSTSPLSPSQRKTLSDSHSSTTLHTVTTMHKPLRSLVHMSYADSLLPHANDTQMQTLLSILSESDPKRDHVLTSPVHTHFALTPFDQLSLVGLQRPEDTIFAVAECQAWLRHVLDICQRS</sequence>
<dbReference type="Proteomes" id="UP000037751">
    <property type="component" value="Unassembled WGS sequence"/>
</dbReference>
<dbReference type="GeneID" id="28727495"/>
<feature type="region of interest" description="Disordered" evidence="2">
    <location>
        <begin position="1"/>
        <end position="37"/>
    </location>
</feature>
<dbReference type="SUPFAM" id="SSF48371">
    <property type="entry name" value="ARM repeat"/>
    <property type="match status" value="1"/>
</dbReference>
<dbReference type="OrthoDB" id="28245at2759"/>
<dbReference type="STRING" id="77020.A0A0M9VPN5"/>
<dbReference type="PANTHER" id="PTHR10194">
    <property type="entry name" value="RAS GTPASE-ACTIVATING PROTEINS"/>
    <property type="match status" value="1"/>
</dbReference>
<accession>A0A0M9VPN5</accession>
<dbReference type="PROSITE" id="PS50018">
    <property type="entry name" value="RAS_GTPASE_ACTIV_2"/>
    <property type="match status" value="1"/>
</dbReference>
<dbReference type="RefSeq" id="XP_017992245.1">
    <property type="nucleotide sequence ID" value="XM_018135620.1"/>
</dbReference>
<feature type="compositionally biased region" description="Low complexity" evidence="2">
    <location>
        <begin position="2296"/>
        <end position="2340"/>
    </location>
</feature>
<dbReference type="InterPro" id="IPR001936">
    <property type="entry name" value="RasGAP_dom"/>
</dbReference>
<gene>
    <name evidence="4" type="ORF">Malapachy_1110</name>
</gene>
<dbReference type="InterPro" id="IPR008936">
    <property type="entry name" value="Rho_GTPase_activation_prot"/>
</dbReference>
<dbReference type="InterPro" id="IPR016024">
    <property type="entry name" value="ARM-type_fold"/>
</dbReference>
<evidence type="ECO:0000256" key="2">
    <source>
        <dbReference type="SAM" id="MobiDB-lite"/>
    </source>
</evidence>
<dbReference type="VEuPathDB" id="FungiDB:Malapachy_1110"/>
<protein>
    <submittedName>
        <fullName evidence="4">Neurofibromin</fullName>
    </submittedName>
</protein>
<feature type="domain" description="Ras-GAP" evidence="3">
    <location>
        <begin position="1192"/>
        <end position="1362"/>
    </location>
</feature>
<name>A0A0M9VPN5_9BASI</name>
<dbReference type="GO" id="GO:0005096">
    <property type="term" value="F:GTPase activator activity"/>
    <property type="evidence" value="ECO:0007669"/>
    <property type="project" value="UniProtKB-KW"/>
</dbReference>